<sequence>MLNDMIRAEIWLQERLESREGIDDLAERLGYSVSQVRRNFKRYFGASPSVYREQLRLAQAAMFLAFSQRNINRIAQQCGYRNHSAFSRTFFKRFRISPRKYRQEQHRTLKAHYRAIMQDYPVAIQRTQGLQAIVTRLYEDKDVFKSLPQWPMADCLDKLPERLRQNAPVALIHGHPMTAQLQRTDLGVTIDPRTAEDMAPPLPFRKLSLPLCRYASVSIDHPDQCKDALTHLLVTNLLDNKESISGLPIHLQWVYKNAKAGCERQNGTMIELRLPLVDHDR</sequence>
<dbReference type="EMBL" id="FNNI01000005">
    <property type="protein sequence ID" value="SDX32581.1"/>
    <property type="molecule type" value="Genomic_DNA"/>
</dbReference>
<keyword evidence="1" id="KW-0805">Transcription regulation</keyword>
<name>A0A1H3AT54_9GAMM</name>
<evidence type="ECO:0000256" key="1">
    <source>
        <dbReference type="ARBA" id="ARBA00023015"/>
    </source>
</evidence>
<evidence type="ECO:0000256" key="3">
    <source>
        <dbReference type="ARBA" id="ARBA00023163"/>
    </source>
</evidence>
<evidence type="ECO:0000259" key="4">
    <source>
        <dbReference type="PROSITE" id="PS01124"/>
    </source>
</evidence>
<dbReference type="InterPro" id="IPR020449">
    <property type="entry name" value="Tscrpt_reg_AraC-type_HTH"/>
</dbReference>
<dbReference type="PANTHER" id="PTHR43280">
    <property type="entry name" value="ARAC-FAMILY TRANSCRIPTIONAL REGULATOR"/>
    <property type="match status" value="1"/>
</dbReference>
<evidence type="ECO:0000313" key="5">
    <source>
        <dbReference type="EMBL" id="SDX32581.1"/>
    </source>
</evidence>
<dbReference type="RefSeq" id="WP_092569409.1">
    <property type="nucleotide sequence ID" value="NZ_BMXH01000003.1"/>
</dbReference>
<dbReference type="Gene3D" id="1.10.10.60">
    <property type="entry name" value="Homeodomain-like"/>
    <property type="match status" value="2"/>
</dbReference>
<evidence type="ECO:0000313" key="6">
    <source>
        <dbReference type="Proteomes" id="UP000198500"/>
    </source>
</evidence>
<dbReference type="PRINTS" id="PR00032">
    <property type="entry name" value="HTHARAC"/>
</dbReference>
<dbReference type="OrthoDB" id="6146868at2"/>
<dbReference type="AlphaFoldDB" id="A0A1H3AT54"/>
<proteinExistence type="predicted"/>
<dbReference type="PROSITE" id="PS01124">
    <property type="entry name" value="HTH_ARAC_FAMILY_2"/>
    <property type="match status" value="1"/>
</dbReference>
<gene>
    <name evidence="5" type="ORF">SAMN05443545_10516</name>
</gene>
<protein>
    <submittedName>
        <fullName evidence="5">AraC-type DNA-binding protein</fullName>
    </submittedName>
</protein>
<reference evidence="5 6" key="1">
    <citation type="submission" date="2016-10" db="EMBL/GenBank/DDBJ databases">
        <authorList>
            <person name="de Groot N.N."/>
        </authorList>
    </citation>
    <scope>NUCLEOTIDE SEQUENCE [LARGE SCALE GENOMIC DNA]</scope>
    <source>
        <strain evidence="5 6">DSM 19219</strain>
    </source>
</reference>
<dbReference type="GO" id="GO:0043565">
    <property type="term" value="F:sequence-specific DNA binding"/>
    <property type="evidence" value="ECO:0007669"/>
    <property type="project" value="InterPro"/>
</dbReference>
<dbReference type="STRING" id="574349.SAMN05443545_10516"/>
<organism evidence="5 6">
    <name type="scientific">Aidingimonas halophila</name>
    <dbReference type="NCBI Taxonomy" id="574349"/>
    <lineage>
        <taxon>Bacteria</taxon>
        <taxon>Pseudomonadati</taxon>
        <taxon>Pseudomonadota</taxon>
        <taxon>Gammaproteobacteria</taxon>
        <taxon>Oceanospirillales</taxon>
        <taxon>Halomonadaceae</taxon>
        <taxon>Aidingimonas</taxon>
    </lineage>
</organism>
<keyword evidence="2 5" id="KW-0238">DNA-binding</keyword>
<dbReference type="SUPFAM" id="SSF46689">
    <property type="entry name" value="Homeodomain-like"/>
    <property type="match status" value="2"/>
</dbReference>
<dbReference type="SMART" id="SM00342">
    <property type="entry name" value="HTH_ARAC"/>
    <property type="match status" value="1"/>
</dbReference>
<dbReference type="Proteomes" id="UP000198500">
    <property type="component" value="Unassembled WGS sequence"/>
</dbReference>
<accession>A0A1H3AT54</accession>
<dbReference type="InterPro" id="IPR018060">
    <property type="entry name" value="HTH_AraC"/>
</dbReference>
<feature type="domain" description="HTH araC/xylS-type" evidence="4">
    <location>
        <begin position="6"/>
        <end position="104"/>
    </location>
</feature>
<keyword evidence="6" id="KW-1185">Reference proteome</keyword>
<dbReference type="GO" id="GO:0003700">
    <property type="term" value="F:DNA-binding transcription factor activity"/>
    <property type="evidence" value="ECO:0007669"/>
    <property type="project" value="InterPro"/>
</dbReference>
<dbReference type="PANTHER" id="PTHR43280:SF2">
    <property type="entry name" value="HTH-TYPE TRANSCRIPTIONAL REGULATOR EXSA"/>
    <property type="match status" value="1"/>
</dbReference>
<evidence type="ECO:0000256" key="2">
    <source>
        <dbReference type="ARBA" id="ARBA00023125"/>
    </source>
</evidence>
<dbReference type="Pfam" id="PF12833">
    <property type="entry name" value="HTH_18"/>
    <property type="match status" value="1"/>
</dbReference>
<keyword evidence="3" id="KW-0804">Transcription</keyword>
<dbReference type="InterPro" id="IPR009057">
    <property type="entry name" value="Homeodomain-like_sf"/>
</dbReference>